<dbReference type="HOGENOM" id="CLU_2650204_0_0_6"/>
<keyword evidence="2" id="KW-1185">Reference proteome</keyword>
<organism evidence="1 2">
    <name type="scientific">Marinobacter lipolyticus SM19</name>
    <dbReference type="NCBI Taxonomy" id="1318628"/>
    <lineage>
        <taxon>Bacteria</taxon>
        <taxon>Pseudomonadati</taxon>
        <taxon>Pseudomonadota</taxon>
        <taxon>Gammaproteobacteria</taxon>
        <taxon>Pseudomonadales</taxon>
        <taxon>Marinobacteraceae</taxon>
        <taxon>Marinobacter</taxon>
    </lineage>
</organism>
<comment type="caution">
    <text evidence="1">The sequence shown here is derived from an EMBL/GenBank/DDBJ whole genome shotgun (WGS) entry which is preliminary data.</text>
</comment>
<gene>
    <name evidence="1" type="ORF">MARLIPOL_06144</name>
</gene>
<dbReference type="GO" id="GO:0003677">
    <property type="term" value="F:DNA binding"/>
    <property type="evidence" value="ECO:0007669"/>
    <property type="project" value="InterPro"/>
</dbReference>
<dbReference type="PATRIC" id="fig|1318628.3.peg.1232"/>
<proteinExistence type="predicted"/>
<dbReference type="EMBL" id="ASAD01000008">
    <property type="protein sequence ID" value="EON93014.1"/>
    <property type="molecule type" value="Genomic_DNA"/>
</dbReference>
<dbReference type="Pfam" id="PF05472">
    <property type="entry name" value="Ter"/>
    <property type="match status" value="1"/>
</dbReference>
<dbReference type="AlphaFoldDB" id="R8B399"/>
<dbReference type="Proteomes" id="UP000016540">
    <property type="component" value="Unassembled WGS sequence"/>
</dbReference>
<name>R8B399_9GAMM</name>
<accession>R8B399</accession>
<reference evidence="1 2" key="1">
    <citation type="journal article" date="2013" name="Genome Announc.">
        <title>Draft Genome Sequence of the Moderately Halophilic Bacterium Marinobacter lipolyticus Strain SM19.</title>
        <authorList>
            <person name="Papke R.T."/>
            <person name="de la Haba R.R."/>
            <person name="Infante-Dominguez C."/>
            <person name="Perez D."/>
            <person name="Sanchez-Porro C."/>
            <person name="Lapierre P."/>
            <person name="Ventosa A."/>
        </authorList>
    </citation>
    <scope>NUCLEOTIDE SEQUENCE [LARGE SCALE GENOMIC DNA]</scope>
    <source>
        <strain evidence="1 2">SM19</strain>
    </source>
</reference>
<evidence type="ECO:0000313" key="1">
    <source>
        <dbReference type="EMBL" id="EON93014.1"/>
    </source>
</evidence>
<dbReference type="InterPro" id="IPR008865">
    <property type="entry name" value="DNA_replication_term_site-bd"/>
</dbReference>
<protein>
    <submittedName>
        <fullName evidence="1">Uncharacterized protein</fullName>
    </submittedName>
</protein>
<dbReference type="STRING" id="1318628.MARLIPOL_06144"/>
<sequence>MLERPNGRVRPSSDDQPWQMYVDRAMGIVHSLPDKVELRQRRRDRGHPVINMRTDEVSAKRVQLPTIILEPSDRIK</sequence>
<dbReference type="GO" id="GO:0006274">
    <property type="term" value="P:DNA replication termination"/>
    <property type="evidence" value="ECO:0007669"/>
    <property type="project" value="InterPro"/>
</dbReference>
<evidence type="ECO:0000313" key="2">
    <source>
        <dbReference type="Proteomes" id="UP000016540"/>
    </source>
</evidence>
<dbReference type="GO" id="GO:0005737">
    <property type="term" value="C:cytoplasm"/>
    <property type="evidence" value="ECO:0007669"/>
    <property type="project" value="InterPro"/>
</dbReference>